<feature type="domain" description="Glycosyltransferase subfamily 4-like N-terminal" evidence="1">
    <location>
        <begin position="15"/>
        <end position="216"/>
    </location>
</feature>
<reference evidence="2 3" key="1">
    <citation type="submission" date="2020-08" db="EMBL/GenBank/DDBJ databases">
        <title>Genomic Encyclopedia of Type Strains, Phase IV (KMG-IV): sequencing the most valuable type-strain genomes for metagenomic binning, comparative biology and taxonomic classification.</title>
        <authorList>
            <person name="Goeker M."/>
        </authorList>
    </citation>
    <scope>NUCLEOTIDE SEQUENCE [LARGE SCALE GENOMIC DNA]</scope>
    <source>
        <strain evidence="2 3">DSM 101465</strain>
    </source>
</reference>
<dbReference type="SUPFAM" id="SSF53756">
    <property type="entry name" value="UDP-Glycosyltransferase/glycogen phosphorylase"/>
    <property type="match status" value="1"/>
</dbReference>
<dbReference type="EMBL" id="JACHEH010000005">
    <property type="protein sequence ID" value="MBB6168867.1"/>
    <property type="molecule type" value="Genomic_DNA"/>
</dbReference>
<organism evidence="2 3">
    <name type="scientific">Chelatococcus composti</name>
    <dbReference type="NCBI Taxonomy" id="1743235"/>
    <lineage>
        <taxon>Bacteria</taxon>
        <taxon>Pseudomonadati</taxon>
        <taxon>Pseudomonadota</taxon>
        <taxon>Alphaproteobacteria</taxon>
        <taxon>Hyphomicrobiales</taxon>
        <taxon>Chelatococcaceae</taxon>
        <taxon>Chelatococcus</taxon>
    </lineage>
</organism>
<proteinExistence type="predicted"/>
<keyword evidence="2" id="KW-0808">Transferase</keyword>
<dbReference type="Gene3D" id="3.40.50.2000">
    <property type="entry name" value="Glycogen Phosphorylase B"/>
    <property type="match status" value="2"/>
</dbReference>
<dbReference type="Proteomes" id="UP000588017">
    <property type="component" value="Unassembled WGS sequence"/>
</dbReference>
<dbReference type="CDD" id="cd03823">
    <property type="entry name" value="GT4_ExpE7-like"/>
    <property type="match status" value="1"/>
</dbReference>
<name>A0A841K8N3_9HYPH</name>
<evidence type="ECO:0000259" key="1">
    <source>
        <dbReference type="Pfam" id="PF13439"/>
    </source>
</evidence>
<gene>
    <name evidence="2" type="ORF">HNQ73_002504</name>
</gene>
<evidence type="ECO:0000313" key="2">
    <source>
        <dbReference type="EMBL" id="MBB6168867.1"/>
    </source>
</evidence>
<protein>
    <submittedName>
        <fullName evidence="2">Glycosyltransferase involved in cell wall biosynthesis</fullName>
    </submittedName>
</protein>
<dbReference type="PANTHER" id="PTHR45947:SF13">
    <property type="entry name" value="TRANSFERASE"/>
    <property type="match status" value="1"/>
</dbReference>
<keyword evidence="3" id="KW-1185">Reference proteome</keyword>
<dbReference type="GO" id="GO:0016757">
    <property type="term" value="F:glycosyltransferase activity"/>
    <property type="evidence" value="ECO:0007669"/>
    <property type="project" value="TreeGrafter"/>
</dbReference>
<dbReference type="RefSeq" id="WP_183335183.1">
    <property type="nucleotide sequence ID" value="NZ_BMHX01000005.1"/>
</dbReference>
<sequence length="416" mass="45844">MRVLVVAHNHPDFHPGGTEIFAHDLFLGLKERGHQALFLAATNRIHRDPRPGTAFQGLPGASDEVVLWSGHFDRFYMSQTDTYGVVPDLRSLVESFRPNVVHIHHLLLVGVEFIALVRRLLPETRIVVTLHDYYPICAHDGLMVRTKGRERCDGASPHRCHGCFPEIGPDRFLLRERHLKTHFSQVDLFIAPSRFLKERYVAWGLPPGAIEVVANGRPAAPAAAHRSSPDGRRPVFGYFGNLNPWKGVTVLLKAAAQLADLDGFSLRLHGGAPFQAEHFVAQVDALAAAGEPRVVRLGAYRPEELPALMAAVDWVVVPSIWWENAPLVIQEAFRHRRPVIASGIGGMAEMVRDGVDGLLVRPDDPVALAAAMREAVETPGLWEKLVAGIVAPPEIGEVADRHIALYGRARRMADAA</sequence>
<dbReference type="Pfam" id="PF13692">
    <property type="entry name" value="Glyco_trans_1_4"/>
    <property type="match status" value="1"/>
</dbReference>
<dbReference type="Pfam" id="PF13439">
    <property type="entry name" value="Glyco_transf_4"/>
    <property type="match status" value="1"/>
</dbReference>
<accession>A0A841K8N3</accession>
<dbReference type="AlphaFoldDB" id="A0A841K8N3"/>
<dbReference type="InterPro" id="IPR028098">
    <property type="entry name" value="Glyco_trans_4-like_N"/>
</dbReference>
<dbReference type="PANTHER" id="PTHR45947">
    <property type="entry name" value="SULFOQUINOVOSYL TRANSFERASE SQD2"/>
    <property type="match status" value="1"/>
</dbReference>
<evidence type="ECO:0000313" key="3">
    <source>
        <dbReference type="Proteomes" id="UP000588017"/>
    </source>
</evidence>
<dbReference type="InterPro" id="IPR050194">
    <property type="entry name" value="Glycosyltransferase_grp1"/>
</dbReference>
<comment type="caution">
    <text evidence="2">The sequence shown here is derived from an EMBL/GenBank/DDBJ whole genome shotgun (WGS) entry which is preliminary data.</text>
</comment>